<dbReference type="EMBL" id="CM000605">
    <property type="protein sequence ID" value="EEC51756.1"/>
    <property type="molecule type" value="Genomic_DNA"/>
</dbReference>
<evidence type="ECO:0000313" key="6">
    <source>
        <dbReference type="Proteomes" id="UP000000759"/>
    </source>
</evidence>
<dbReference type="GO" id="GO:0006355">
    <property type="term" value="P:regulation of DNA-templated transcription"/>
    <property type="evidence" value="ECO:0007669"/>
    <property type="project" value="TreeGrafter"/>
</dbReference>
<evidence type="ECO:0000256" key="1">
    <source>
        <dbReference type="ARBA" id="ARBA00007234"/>
    </source>
</evidence>
<feature type="compositionally biased region" description="Low complexity" evidence="2">
    <location>
        <begin position="247"/>
        <end position="263"/>
    </location>
</feature>
<dbReference type="SUPFAM" id="SSF56112">
    <property type="entry name" value="Protein kinase-like (PK-like)"/>
    <property type="match status" value="1"/>
</dbReference>
<gene>
    <name evidence="5" type="ORF">PHATRDRAFT_42892</name>
</gene>
<feature type="region of interest" description="Disordered" evidence="2">
    <location>
        <begin position="2402"/>
        <end position="2429"/>
    </location>
</feature>
<organism evidence="5 6">
    <name type="scientific">Phaeodactylum tricornutum (strain CCAP 1055/1)</name>
    <dbReference type="NCBI Taxonomy" id="556484"/>
    <lineage>
        <taxon>Eukaryota</taxon>
        <taxon>Sar</taxon>
        <taxon>Stramenopiles</taxon>
        <taxon>Ochrophyta</taxon>
        <taxon>Bacillariophyta</taxon>
        <taxon>Bacillariophyceae</taxon>
        <taxon>Bacillariophycidae</taxon>
        <taxon>Naviculales</taxon>
        <taxon>Phaeodactylaceae</taxon>
        <taxon>Phaeodactylum</taxon>
    </lineage>
</organism>
<reference evidence="6" key="2">
    <citation type="submission" date="2008-08" db="EMBL/GenBank/DDBJ databases">
        <authorList>
            <consortium name="Diatom Consortium"/>
            <person name="Grigoriev I."/>
            <person name="Grimwood J."/>
            <person name="Kuo A."/>
            <person name="Otillar R.P."/>
            <person name="Salamov A."/>
            <person name="Detter J.C."/>
            <person name="Lindquist E."/>
            <person name="Shapiro H."/>
            <person name="Lucas S."/>
            <person name="Glavina del Rio T."/>
            <person name="Pitluck S."/>
            <person name="Rokhsar D."/>
            <person name="Bowler C."/>
        </authorList>
    </citation>
    <scope>GENOME REANNOTATION</scope>
    <source>
        <strain evidence="6">CCAP 1055/1</strain>
    </source>
</reference>
<proteinExistence type="inferred from homology"/>
<dbReference type="InParanoid" id="B7FPY1"/>
<dbReference type="Pfam" id="PF20206">
    <property type="entry name" value="Tra1_ring"/>
    <property type="match status" value="2"/>
</dbReference>
<accession>B7FPY1</accession>
<reference evidence="5 6" key="1">
    <citation type="journal article" date="2008" name="Nature">
        <title>The Phaeodactylum genome reveals the evolutionary history of diatom genomes.</title>
        <authorList>
            <person name="Bowler C."/>
            <person name="Allen A.E."/>
            <person name="Badger J.H."/>
            <person name="Grimwood J."/>
            <person name="Jabbari K."/>
            <person name="Kuo A."/>
            <person name="Maheswari U."/>
            <person name="Martens C."/>
            <person name="Maumus F."/>
            <person name="Otillar R.P."/>
            <person name="Rayko E."/>
            <person name="Salamov A."/>
            <person name="Vandepoele K."/>
            <person name="Beszteri B."/>
            <person name="Gruber A."/>
            <person name="Heijde M."/>
            <person name="Katinka M."/>
            <person name="Mock T."/>
            <person name="Valentin K."/>
            <person name="Verret F."/>
            <person name="Berges J.A."/>
            <person name="Brownlee C."/>
            <person name="Cadoret J.P."/>
            <person name="Chiovitti A."/>
            <person name="Choi C.J."/>
            <person name="Coesel S."/>
            <person name="De Martino A."/>
            <person name="Detter J.C."/>
            <person name="Durkin C."/>
            <person name="Falciatore A."/>
            <person name="Fournet J."/>
            <person name="Haruta M."/>
            <person name="Huysman M.J."/>
            <person name="Jenkins B.D."/>
            <person name="Jiroutova K."/>
            <person name="Jorgensen R.E."/>
            <person name="Joubert Y."/>
            <person name="Kaplan A."/>
            <person name="Kroger N."/>
            <person name="Kroth P.G."/>
            <person name="La Roche J."/>
            <person name="Lindquist E."/>
            <person name="Lommer M."/>
            <person name="Martin-Jezequel V."/>
            <person name="Lopez P.J."/>
            <person name="Lucas S."/>
            <person name="Mangogna M."/>
            <person name="McGinnis K."/>
            <person name="Medlin L.K."/>
            <person name="Montsant A."/>
            <person name="Oudot-Le Secq M.P."/>
            <person name="Napoli C."/>
            <person name="Obornik M."/>
            <person name="Parker M.S."/>
            <person name="Petit J.L."/>
            <person name="Porcel B.M."/>
            <person name="Poulsen N."/>
            <person name="Robison M."/>
            <person name="Rychlewski L."/>
            <person name="Rynearson T.A."/>
            <person name="Schmutz J."/>
            <person name="Shapiro H."/>
            <person name="Siaut M."/>
            <person name="Stanley M."/>
            <person name="Sussman M.R."/>
            <person name="Taylor A.R."/>
            <person name="Vardi A."/>
            <person name="von Dassow P."/>
            <person name="Vyverman W."/>
            <person name="Willis A."/>
            <person name="Wyrwicz L.S."/>
            <person name="Rokhsar D.S."/>
            <person name="Weissenbach J."/>
            <person name="Armbrust E.V."/>
            <person name="Green B.R."/>
            <person name="Van de Peer Y."/>
            <person name="Grigoriev I.V."/>
        </authorList>
    </citation>
    <scope>NUCLEOTIDE SEQUENCE [LARGE SCALE GENOMIC DNA]</scope>
    <source>
        <strain evidence="5 6">CCAP 1055/1</strain>
    </source>
</reference>
<dbReference type="Proteomes" id="UP000000759">
    <property type="component" value="Chromosome 1"/>
</dbReference>
<dbReference type="GO" id="GO:0005634">
    <property type="term" value="C:nucleus"/>
    <property type="evidence" value="ECO:0007669"/>
    <property type="project" value="TreeGrafter"/>
</dbReference>
<protein>
    <recommendedName>
        <fullName evidence="7">Non-specific serine/threonine protein kinase</fullName>
    </recommendedName>
</protein>
<dbReference type="eggNOG" id="KOG0889">
    <property type="taxonomic scope" value="Eukaryota"/>
</dbReference>
<dbReference type="RefSeq" id="XP_002177293.1">
    <property type="nucleotide sequence ID" value="XM_002177257.1"/>
</dbReference>
<evidence type="ECO:0000256" key="2">
    <source>
        <dbReference type="SAM" id="MobiDB-lite"/>
    </source>
</evidence>
<sequence length="4067" mass="456322">MASEPDYSANTNASSSSSAPAGSMNWEPVQQRLLDPDLNVAWQAAKELRDNVEVAHSTEYPLLLSALSPAFSSILTQRTKPNRDTNSVEHKLRHAILDAVSKFPSNEVLRPHAPHLVAIALEVLNRDYEANALLSLRIIFDLYKTYRSLPQDYVQPFLDFVVSTYRALPRAVQHNFAWEHLNFKATETSKTATTTIISTPITSTATPTTTATTATIAAAEPVEEKDQDGDLTMQDIEVPATGPEVKSSTPASSVPSGSASVDSLGSAIPGHPNSPEARLPVRSNLSFRVLTECPLIVMLMLQLYPKFLKTNIAALIVVMMEALAIRSPSLSSITPPEIASTDSPVKRSYHTRVRELAAAQAKTLSFLTFLLRSFQAELKPYEDRLASHVVALIKSCPRESTSTRKELLVATRHLLSSDFRKGFFRHADVLMDERLLLGSHYRSADQASLRPLGYQTVSELVLNVRSSLTMLQMSKVVSLFSRVLHDEGSTCPMPTQYLAVRTLLNLGDVIYHNTDLNPQLGRDLLVRILNTLTEKLTALNEYYPEVQRAELKRGEIVSPTVQTTSCHDSVRDLQSMIRAIIVGNKNIVFFLSNYRNQRDKEKVRETLVPPPGSNEEVSSAYHKLTHTEVAILDRYIIASLPALKLLKMTSTGQSRVGGEKTLADHHRDTLTYFAATFAALDGYNFRRTIGRRLNLLVDAIVEDPLVMIVPRHLLAVNAGTSYEFCSMLTCYLVERLDDLALPHRNNIVFLKPSCGQAENGKDVVLEQLREISQNPRDSEKHQRQRSSTYLQLFERALKSLAPYPENESTIRRYLRFVVSECLRSSLETSELWPDNYCILLRYIFRSISAGKFEESYKELLPLIPTVLNGLYRVICTADDTMLRRTAMELCLTIPARLSSLLPHMNLLVRVIIPALDSNSGDLVNLGLRTLEFWVDNLNPLFLYPEMSKDIPLLSAIMRSLSRHLRPAPYPYGLLTLRLLGKLGGKNRHFLREPLHLTNTSNFNTEAVEVDCSWIVGDENSVKPLKTTTTIALPLDRCIEMLKTIATSQEFVELKICVEDEPTALKQTVIPWGEYEVLWSTHLENVDFEAYSKGVSNETRRSQAHACLSIIKTALGVLETSRKQHEQKDAAKARDLLSSFESYDENVTPGRLVALALMFARMIDSTKQESQNLLIGAVGKLPPADLSDALADFLSEPILGTNTIAIEISTYFLKSERSLENSDVVTFVEHLVRRLCGTCCSATWSRQRGAQLILLFLVTELGHEWALEHELTLINAAIISVKSVPRELSTASIKAVEFFVRICEGVYGKLNRAQILQQGLMWDILSDDDNRILQYTRDSVVTLGDDDAIDQIVKSDNLSQTTEAPSDSTEIPSTRKKGSEEKTRLTRPSKEVFRVMIRELISAQHAVRFVARFITSLYIVPHWREGNDQRDEAEHPTFIRRAVLSKSMKLLPLPYQVGAIEGLASVVKLFPGVLPLDDQHFLGFLSELLKMTSVPEGDMQDPSWADSVVDKNGFAGVSSERLNIGNPTHASALFCRRECILNVDGMTLVVPAELPMGVQLRVSAIKLFHAVIVSYADAFFNADKSTPIGKIRSHAVSLLFRSLVSQPDRAAQAAYVALRDARIPKTAEVEQSRGHSCLSKDLIQTCIRPVLLNLRDFKRLSIPLLRGLSRLLSLLSSWFNKTLGEKLLDHLQKWTDPGNIMSSNIWSEGQEPHVAAAIVDIFALLPHASNFVEPLVKTCMKLDATLPAFKARYVESPYRGPLVRYLNKHPGFTVSFFFQRLRTPIYSELFHWLINVDGSTDLRSYLSNKQCSVMILNVCFETPLAIMRSERTSPASGSRISLALHGIGQHSTASQNPGGTSARMMSTEALELQFQGFRIVESLMANDISYVKDHNDIVRAFRWLWRSKGRALRLQHEESLSPRFHDESKMLASFLLSYAKSFPNEDLDILFELVRVYIQPSGVDLTFISRYLEEMVSNVLTAEQKKRVLERFFDLVSREKNEEIKVLSIHFLLYPMILATHKEESRDSSLRLVDSTIVERFTKEVLFSQGAPFACGERLKVELLRLLDLIVEQTKSAIEPFRKDVVRFCWALIKNEDASCKGWAYVLICRLVESFETPKKIVNQIYSALLRSHQQDGKDLIRRAIDLLIPVLPKRLDEDDMRRAIDQASHLLFEDNSSTPQLAHICTMIVRSPDVFRPFRIRFIGQMINCLSRLGLPPNSSAENRPLTIDMVDLLWEWNSNVAESLPLISHEQMDVVGNFLVRLKIVSSEEKPDGRTAKFDAGLPSFDERLSCLLVKVLKQKGVDIRKQPFEKVMEKNLGDSGPVLASLDLFVLMLESGLHEFFTANEVLVEKLVLSAFSHAKTYEPLRKKLLFFTHASCSSTKLTSIVILCVEQIIIESTDTQKKRSPGKQPEASRQVHGRSSKDKEKDDATKIALAEFYRFGLELASELCRQSDSGLRRLTNVLLNLLAVLTKTHVLEAAAKQRQGGSSGPPTNTPGVLHHTPTKGILEETCDQFYGDQSRILGGGKTKGERENSERDDAVRSLVVTLGIFERSDVAFTFTQSRKNLFQILSSILDSSDNVQLLMVATRVIGKWLLSDDSGGPLTSKERNSFLWKIASFDSNGLSDDLTSQPLADLVAYFVQRVCFGVEGKLKDGEGLVIGRCMVACLLHAQEDVRIRLITSYVCGFPSELSSRGAAAMNRSVVDVFWRLLNSDIEGLASRYWTVFYVDCLISCLSTKDYHCLNGLRVLAHGDTTTCQKLFEWLLPAIWDIIPSDAIRLRISTGMEFLLSRPFHAQFLKAATFTPGAERRCSNAVRSFLSGVAALAPAPVLEPYLLVSLAENYNCWFESISLLEKHFSLLGSTPKGLLSLDAMGHCYRRLGEDALCLTLAKEACTLPETAIAIGLNVYGMVSEAAKQYEGLVDSAGGREFKHVPTDFEMDLWEEHWIGLQRELCQLDIVSEFANSAGSLRLRLECAWKVQDWNTVRSLCTSTSLLAAVESGDPLVKISETLLAVADGKLSEVENLHAQTAQLCLHKWQLLPLLSSGSTSHTSLLHFFHRLVEIRESGQIMVETSTHSSEKTLPDLKNLLNAWRHRLPNDFDPIASWDEVFSWRAHMFSAITSNFHWSEPNTLATLHDRPWTAIRMAKTARKHGMRDVSLLTLNKTVDERAMNVSDAFLKLREQILAYYNPGSDAERHGGLNLINTTNLSFFDQPQKSEIFRLKASFLASLGFRSKANQAFCHALQISPTHARAWESWGGLCSMLGAVAEKQVDLSTSKGGHEGSKEVGTDSSKRVAQYLAQAMGCYLESIQLDTNEWTRIHLAKCIWMLTKDGGTPGVLCSTFENRAARLPPWVWLPWLPQLFTCLYRPEGRAIRTIFSRVLKSYPQAAYYPLRAFFLERRDVERTKSSSSTEPGQHNGSASYSEEMVSQLRRAHTSLWSSLEAILEELLMKFRPSHEEEFLATIVALLERAETQTATIGTKDEETVTASVWKTLGRIAVKYFRHSDSSSDRKDTRSIKTAEFKSQHRKSFEDDFHVSSSETVESDSSPPPMELIEILLLIKSWKAKVESHVMSTPRSIPLITSSPSLAMYCIGDAPDLWPGSCDSRYTSQIANDCKTGSAADEGNLLTSTTSSAAAAKKAALAAAKAVSICATREGVGSDYGGGSAHIEIPGLYMPNTTCWTDTRPSPELHPKLARFEPFVKVICRNDQLVRRIGMIGSDGKTYRYLLQCALPYWTRTDERTAQTYYALDKVLRKSMPSARAHLSAQPHPVVPVAQRLRLVHEPESRFSLDEVMGKSLREKISGEAPASWRFNEALKVALSNKDLATQKDEERSAFERSTRLEVFESFSKECDVDSQILSNYMSRKLQSPEPFFQFRRTFSNQWATNCLLQFVFHISERSPGKVVGIETDGRVLSPDFRIRYNNQGALEGQPVPYRMTPNIENLIGFPLMDGRFITSMAMMAGAIREYKEDMDPIFRLLMRDDLVAFFTKSMAKSDNKTQEMERQLVDRVSQNVATVQSRFSECSPKLPKDKKEGLVDQRVRELLDAARSKDNICMMNGTFQGWV</sequence>
<dbReference type="PaxDb" id="2850-Phatr42892"/>
<feature type="compositionally biased region" description="Low complexity" evidence="2">
    <location>
        <begin position="8"/>
        <end position="24"/>
    </location>
</feature>
<dbReference type="SMART" id="SM00146">
    <property type="entry name" value="PI3Kc"/>
    <property type="match status" value="1"/>
</dbReference>
<comment type="similarity">
    <text evidence="1">Belongs to the PI3/PI4-kinase family. TRA1 subfamily.</text>
</comment>
<dbReference type="PROSITE" id="PS51189">
    <property type="entry name" value="FAT"/>
    <property type="match status" value="1"/>
</dbReference>
<dbReference type="InterPro" id="IPR046807">
    <property type="entry name" value="Tra1_central"/>
</dbReference>
<evidence type="ECO:0000259" key="3">
    <source>
        <dbReference type="PROSITE" id="PS50290"/>
    </source>
</evidence>
<name>B7FPY1_PHATC</name>
<dbReference type="Pfam" id="PF02259">
    <property type="entry name" value="FAT"/>
    <property type="match status" value="1"/>
</dbReference>
<dbReference type="InterPro" id="IPR003151">
    <property type="entry name" value="PIK-rel_kinase_FAT"/>
</dbReference>
<feature type="region of interest" description="Disordered" evidence="2">
    <location>
        <begin position="1356"/>
        <end position="1384"/>
    </location>
</feature>
<dbReference type="GeneID" id="7196470"/>
<feature type="domain" description="PI3K/PI4K catalytic" evidence="3">
    <location>
        <begin position="3700"/>
        <end position="4034"/>
    </location>
</feature>
<dbReference type="PROSITE" id="PS50290">
    <property type="entry name" value="PI3_4_KINASE_3"/>
    <property type="match status" value="1"/>
</dbReference>
<feature type="region of interest" description="Disordered" evidence="2">
    <location>
        <begin position="3407"/>
        <end position="3427"/>
    </location>
</feature>
<dbReference type="Pfam" id="PF20175">
    <property type="entry name" value="Tra1_central"/>
    <property type="match status" value="2"/>
</dbReference>
<dbReference type="InterPro" id="IPR011009">
    <property type="entry name" value="Kinase-like_dom_sf"/>
</dbReference>
<dbReference type="GO" id="GO:0035267">
    <property type="term" value="C:NuA4 histone acetyltransferase complex"/>
    <property type="evidence" value="ECO:0007669"/>
    <property type="project" value="TreeGrafter"/>
</dbReference>
<feature type="region of interest" description="Disordered" evidence="2">
    <location>
        <begin position="1"/>
        <end position="24"/>
    </location>
</feature>
<dbReference type="HOGENOM" id="CLU_000129_1_0_1"/>
<dbReference type="PANTHER" id="PTHR11139">
    <property type="entry name" value="ATAXIA TELANGIECTASIA MUTATED ATM -RELATED"/>
    <property type="match status" value="1"/>
</dbReference>
<feature type="domain" description="FAT" evidence="4">
    <location>
        <begin position="2836"/>
        <end position="3400"/>
    </location>
</feature>
<dbReference type="InterPro" id="IPR014009">
    <property type="entry name" value="PIK_FAT"/>
</dbReference>
<feature type="compositionally biased region" description="Polar residues" evidence="2">
    <location>
        <begin position="3409"/>
        <end position="3424"/>
    </location>
</feature>
<dbReference type="STRING" id="556484.B7FPY1"/>
<dbReference type="OrthoDB" id="5570127at2759"/>
<dbReference type="InterPro" id="IPR000403">
    <property type="entry name" value="PI3/4_kinase_cat_dom"/>
</dbReference>
<dbReference type="InterPro" id="IPR050517">
    <property type="entry name" value="DDR_Repair_Kinase"/>
</dbReference>
<evidence type="ECO:0000313" key="5">
    <source>
        <dbReference type="EMBL" id="EEC51756.1"/>
    </source>
</evidence>
<dbReference type="KEGG" id="pti:PHATRDRAFT_42892"/>
<dbReference type="InterPro" id="IPR036940">
    <property type="entry name" value="PI3/4_kinase_cat_sf"/>
</dbReference>
<dbReference type="GO" id="GO:0006281">
    <property type="term" value="P:DNA repair"/>
    <property type="evidence" value="ECO:0007669"/>
    <property type="project" value="TreeGrafter"/>
</dbReference>
<dbReference type="Pfam" id="PF00454">
    <property type="entry name" value="PI3_PI4_kinase"/>
    <property type="match status" value="1"/>
</dbReference>
<dbReference type="SUPFAM" id="SSF48371">
    <property type="entry name" value="ARM repeat"/>
    <property type="match status" value="3"/>
</dbReference>
<dbReference type="PANTHER" id="PTHR11139:SF1">
    <property type="entry name" value="TRANSFORMATION_TRANSCRIPTION DOMAIN-ASSOCIATED PROTEIN"/>
    <property type="match status" value="1"/>
</dbReference>
<dbReference type="InterPro" id="IPR046805">
    <property type="entry name" value="Tra1_ring"/>
</dbReference>
<dbReference type="InterPro" id="IPR016024">
    <property type="entry name" value="ARM-type_fold"/>
</dbReference>
<feature type="compositionally biased region" description="Polar residues" evidence="2">
    <location>
        <begin position="1356"/>
        <end position="1371"/>
    </location>
</feature>
<dbReference type="GO" id="GO:0000124">
    <property type="term" value="C:SAGA complex"/>
    <property type="evidence" value="ECO:0007669"/>
    <property type="project" value="TreeGrafter"/>
</dbReference>
<evidence type="ECO:0000259" key="4">
    <source>
        <dbReference type="PROSITE" id="PS51189"/>
    </source>
</evidence>
<keyword evidence="6" id="KW-1185">Reference proteome</keyword>
<dbReference type="OMA" id="CLDLYGQ"/>
<evidence type="ECO:0008006" key="7">
    <source>
        <dbReference type="Google" id="ProtNLM"/>
    </source>
</evidence>
<dbReference type="Gene3D" id="1.10.1070.11">
    <property type="entry name" value="Phosphatidylinositol 3-/4-kinase, catalytic domain"/>
    <property type="match status" value="1"/>
</dbReference>
<feature type="region of interest" description="Disordered" evidence="2">
    <location>
        <begin position="241"/>
        <end position="279"/>
    </location>
</feature>